<feature type="domain" description="Carbohydrate kinase PfkB" evidence="5">
    <location>
        <begin position="8"/>
        <end position="299"/>
    </location>
</feature>
<keyword evidence="7" id="KW-1185">Reference proteome</keyword>
<dbReference type="PROSITE" id="PS00584">
    <property type="entry name" value="PFKB_KINASES_2"/>
    <property type="match status" value="1"/>
</dbReference>
<evidence type="ECO:0000256" key="2">
    <source>
        <dbReference type="ARBA" id="ARBA00022679"/>
    </source>
</evidence>
<dbReference type="CDD" id="cd01166">
    <property type="entry name" value="KdgK"/>
    <property type="match status" value="1"/>
</dbReference>
<protein>
    <submittedName>
        <fullName evidence="6">Carbohydrate kinase family protein</fullName>
    </submittedName>
</protein>
<dbReference type="InterPro" id="IPR011611">
    <property type="entry name" value="PfkB_dom"/>
</dbReference>
<dbReference type="PRINTS" id="PR00990">
    <property type="entry name" value="RIBOKINASE"/>
</dbReference>
<dbReference type="RefSeq" id="WP_227708440.1">
    <property type="nucleotide sequence ID" value="NZ_JAJEQX010000026.1"/>
</dbReference>
<sequence length="302" mass="32364">MQNRNPDIIIAGASIIDVIVRPADAGVFQTGSSPAEEIRMSVGADALNEATVLAKLGKKVRLETIIGADRAGEYIRTHCAEHGIELPEDCVREGIDTGINVVLVTADGERHFLTNPKSTLRRLTVEDIHMPFPESARIFCFASIFVFPRIGAEELRTIFSRAKSQGKIVCADMTKRKNNETVKDIACALKYVDYLLPNEEEAMLLTGADSAELAAAELKSAGAGTVVVKCGKRGCYVLSDSERMWMPAVEGARCIDTTGAGDSFAAGFIYALSEGKTLRECAAFANKCGAKAVAVAGASEWL</sequence>
<dbReference type="PANTHER" id="PTHR10584:SF166">
    <property type="entry name" value="RIBOKINASE"/>
    <property type="match status" value="1"/>
</dbReference>
<dbReference type="EMBL" id="JAJEQX010000026">
    <property type="protein sequence ID" value="MCC2255367.1"/>
    <property type="molecule type" value="Genomic_DNA"/>
</dbReference>
<dbReference type="Pfam" id="PF00294">
    <property type="entry name" value="PfkB"/>
    <property type="match status" value="1"/>
</dbReference>
<dbReference type="InterPro" id="IPR002173">
    <property type="entry name" value="Carboh/pur_kinase_PfkB_CS"/>
</dbReference>
<dbReference type="SUPFAM" id="SSF53613">
    <property type="entry name" value="Ribokinase-like"/>
    <property type="match status" value="1"/>
</dbReference>
<dbReference type="GO" id="GO:0016301">
    <property type="term" value="F:kinase activity"/>
    <property type="evidence" value="ECO:0007669"/>
    <property type="project" value="UniProtKB-KW"/>
</dbReference>
<evidence type="ECO:0000256" key="1">
    <source>
        <dbReference type="ARBA" id="ARBA00010688"/>
    </source>
</evidence>
<evidence type="ECO:0000259" key="5">
    <source>
        <dbReference type="Pfam" id="PF00294"/>
    </source>
</evidence>
<dbReference type="InterPro" id="IPR002139">
    <property type="entry name" value="Ribo/fructo_kinase"/>
</dbReference>
<keyword evidence="3 4" id="KW-0418">Kinase</keyword>
<dbReference type="Gene3D" id="3.40.1190.20">
    <property type="match status" value="1"/>
</dbReference>
<evidence type="ECO:0000313" key="6">
    <source>
        <dbReference type="EMBL" id="MCC2255367.1"/>
    </source>
</evidence>
<name>A0ABS8G1S0_9FIRM</name>
<evidence type="ECO:0000256" key="4">
    <source>
        <dbReference type="RuleBase" id="RU003704"/>
    </source>
</evidence>
<accession>A0ABS8G1S0</accession>
<organism evidence="6 7">
    <name type="scientific">Ruminococcus turbiniformis</name>
    <dbReference type="NCBI Taxonomy" id="2881258"/>
    <lineage>
        <taxon>Bacteria</taxon>
        <taxon>Bacillati</taxon>
        <taxon>Bacillota</taxon>
        <taxon>Clostridia</taxon>
        <taxon>Eubacteriales</taxon>
        <taxon>Oscillospiraceae</taxon>
        <taxon>Ruminococcus</taxon>
    </lineage>
</organism>
<comment type="similarity">
    <text evidence="1 4">Belongs to the carbohydrate kinase PfkB family.</text>
</comment>
<comment type="caution">
    <text evidence="6">The sequence shown here is derived from an EMBL/GenBank/DDBJ whole genome shotgun (WGS) entry which is preliminary data.</text>
</comment>
<evidence type="ECO:0000256" key="3">
    <source>
        <dbReference type="ARBA" id="ARBA00022777"/>
    </source>
</evidence>
<dbReference type="PANTHER" id="PTHR10584">
    <property type="entry name" value="SUGAR KINASE"/>
    <property type="match status" value="1"/>
</dbReference>
<dbReference type="Proteomes" id="UP001198151">
    <property type="component" value="Unassembled WGS sequence"/>
</dbReference>
<evidence type="ECO:0000313" key="7">
    <source>
        <dbReference type="Proteomes" id="UP001198151"/>
    </source>
</evidence>
<reference evidence="6 7" key="1">
    <citation type="submission" date="2021-10" db="EMBL/GenBank/DDBJ databases">
        <title>Anaerobic single-cell dispensing facilitates the cultivation of human gut bacteria.</title>
        <authorList>
            <person name="Afrizal A."/>
        </authorList>
    </citation>
    <scope>NUCLEOTIDE SEQUENCE [LARGE SCALE GENOMIC DNA]</scope>
    <source>
        <strain evidence="6 7">CLA-AA-H200</strain>
    </source>
</reference>
<proteinExistence type="inferred from homology"/>
<dbReference type="InterPro" id="IPR029056">
    <property type="entry name" value="Ribokinase-like"/>
</dbReference>
<gene>
    <name evidence="6" type="ORF">LKD70_13240</name>
</gene>
<keyword evidence="2 4" id="KW-0808">Transferase</keyword>